<comment type="caution">
    <text evidence="2">The sequence shown here is derived from an EMBL/GenBank/DDBJ whole genome shotgun (WGS) entry which is preliminary data.</text>
</comment>
<proteinExistence type="predicted"/>
<protein>
    <submittedName>
        <fullName evidence="2">Uncharacterized protein</fullName>
    </submittedName>
</protein>
<dbReference type="EMBL" id="JACGWK010000001">
    <property type="protein sequence ID" value="KAL0381018.1"/>
    <property type="molecule type" value="Genomic_DNA"/>
</dbReference>
<name>A0AAW2RNM2_9LAMI</name>
<evidence type="ECO:0000256" key="1">
    <source>
        <dbReference type="SAM" id="Phobius"/>
    </source>
</evidence>
<dbReference type="AlphaFoldDB" id="A0AAW2RNM2"/>
<sequence length="109" mass="11974">MDRFRKDHSYCQRRQKIRLGFRAYGTIAYPHSAHCAWTTYSCVHATPLSLITLGGSFCPTQAVYRAALAFIGSAGQVVLVGTRLRPMLRVKLRPGSRPCAVSGSGSTRT</sequence>
<evidence type="ECO:0000313" key="2">
    <source>
        <dbReference type="EMBL" id="KAL0381018.1"/>
    </source>
</evidence>
<accession>A0AAW2RNM2</accession>
<reference evidence="2" key="1">
    <citation type="submission" date="2020-06" db="EMBL/GenBank/DDBJ databases">
        <authorList>
            <person name="Li T."/>
            <person name="Hu X."/>
            <person name="Zhang T."/>
            <person name="Song X."/>
            <person name="Zhang H."/>
            <person name="Dai N."/>
            <person name="Sheng W."/>
            <person name="Hou X."/>
            <person name="Wei L."/>
        </authorList>
    </citation>
    <scope>NUCLEOTIDE SEQUENCE</scope>
    <source>
        <strain evidence="2">G01</strain>
        <tissue evidence="2">Leaf</tissue>
    </source>
</reference>
<feature type="transmembrane region" description="Helical" evidence="1">
    <location>
        <begin position="62"/>
        <end position="84"/>
    </location>
</feature>
<keyword evidence="1" id="KW-0812">Transmembrane</keyword>
<gene>
    <name evidence="2" type="ORF">Sangu_0166100</name>
</gene>
<keyword evidence="1" id="KW-1133">Transmembrane helix</keyword>
<keyword evidence="1" id="KW-0472">Membrane</keyword>
<organism evidence="2">
    <name type="scientific">Sesamum angustifolium</name>
    <dbReference type="NCBI Taxonomy" id="2727405"/>
    <lineage>
        <taxon>Eukaryota</taxon>
        <taxon>Viridiplantae</taxon>
        <taxon>Streptophyta</taxon>
        <taxon>Embryophyta</taxon>
        <taxon>Tracheophyta</taxon>
        <taxon>Spermatophyta</taxon>
        <taxon>Magnoliopsida</taxon>
        <taxon>eudicotyledons</taxon>
        <taxon>Gunneridae</taxon>
        <taxon>Pentapetalae</taxon>
        <taxon>asterids</taxon>
        <taxon>lamiids</taxon>
        <taxon>Lamiales</taxon>
        <taxon>Pedaliaceae</taxon>
        <taxon>Sesamum</taxon>
    </lineage>
</organism>
<reference evidence="2" key="2">
    <citation type="journal article" date="2024" name="Plant">
        <title>Genomic evolution and insights into agronomic trait innovations of Sesamum species.</title>
        <authorList>
            <person name="Miao H."/>
            <person name="Wang L."/>
            <person name="Qu L."/>
            <person name="Liu H."/>
            <person name="Sun Y."/>
            <person name="Le M."/>
            <person name="Wang Q."/>
            <person name="Wei S."/>
            <person name="Zheng Y."/>
            <person name="Lin W."/>
            <person name="Duan Y."/>
            <person name="Cao H."/>
            <person name="Xiong S."/>
            <person name="Wang X."/>
            <person name="Wei L."/>
            <person name="Li C."/>
            <person name="Ma Q."/>
            <person name="Ju M."/>
            <person name="Zhao R."/>
            <person name="Li G."/>
            <person name="Mu C."/>
            <person name="Tian Q."/>
            <person name="Mei H."/>
            <person name="Zhang T."/>
            <person name="Gao T."/>
            <person name="Zhang H."/>
        </authorList>
    </citation>
    <scope>NUCLEOTIDE SEQUENCE</scope>
    <source>
        <strain evidence="2">G01</strain>
    </source>
</reference>